<proteinExistence type="predicted"/>
<dbReference type="AlphaFoldDB" id="A0A2W1DFB5"/>
<evidence type="ECO:0000313" key="2">
    <source>
        <dbReference type="Proteomes" id="UP000245464"/>
    </source>
</evidence>
<gene>
    <name evidence="1" type="ORF">PtrM4_048870</name>
</gene>
<dbReference type="KEGG" id="ptrr:90954936"/>
<comment type="caution">
    <text evidence="1">The sequence shown here is derived from an EMBL/GenBank/DDBJ whole genome shotgun (WGS) entry which is preliminary data.</text>
</comment>
<dbReference type="RefSeq" id="XP_065959350.1">
    <property type="nucleotide sequence ID" value="XM_066104786.1"/>
</dbReference>
<evidence type="ECO:0000313" key="1">
    <source>
        <dbReference type="EMBL" id="KAF7565453.1"/>
    </source>
</evidence>
<protein>
    <submittedName>
        <fullName evidence="1">Uncharacterized protein</fullName>
    </submittedName>
</protein>
<sequence>MVVVTDAMSMFANFDEHFNKYLQHPDLFESGSMKDFAQKYGVQVKAQHTIVKPWPCRVTDETTKAEFAILLAESTTGHERYVEFEKLEGNPKEAQELISLEKLSLA</sequence>
<name>A0A2W1DFB5_9PLEO</name>
<dbReference type="Proteomes" id="UP000245464">
    <property type="component" value="Chromosome 10"/>
</dbReference>
<reference evidence="1" key="1">
    <citation type="journal article" date="2018" name="BMC Genomics">
        <title>Comparative genomics of the wheat fungal pathogen Pyrenophora tritici-repentis reveals chromosomal variations and genome plasticity.</title>
        <authorList>
            <person name="Moolhuijzen P."/>
            <person name="See P.T."/>
            <person name="Hane J.K."/>
            <person name="Shi G."/>
            <person name="Liu Z."/>
            <person name="Oliver R.P."/>
            <person name="Moffat C.S."/>
        </authorList>
    </citation>
    <scope>NUCLEOTIDE SEQUENCE [LARGE SCALE GENOMIC DNA]</scope>
    <source>
        <strain evidence="1">M4</strain>
    </source>
</reference>
<accession>A0A2W1DFB5</accession>
<organism evidence="1 2">
    <name type="scientific">Pyrenophora tritici-repentis</name>
    <dbReference type="NCBI Taxonomy" id="45151"/>
    <lineage>
        <taxon>Eukaryota</taxon>
        <taxon>Fungi</taxon>
        <taxon>Dikarya</taxon>
        <taxon>Ascomycota</taxon>
        <taxon>Pezizomycotina</taxon>
        <taxon>Dothideomycetes</taxon>
        <taxon>Pleosporomycetidae</taxon>
        <taxon>Pleosporales</taxon>
        <taxon>Pleosporineae</taxon>
        <taxon>Pleosporaceae</taxon>
        <taxon>Pyrenophora</taxon>
    </lineage>
</organism>
<dbReference type="EMBL" id="NQIK02000010">
    <property type="protein sequence ID" value="KAF7565453.1"/>
    <property type="molecule type" value="Genomic_DNA"/>
</dbReference>
<dbReference type="GeneID" id="90954936"/>